<evidence type="ECO:0000256" key="3">
    <source>
        <dbReference type="SAM" id="Phobius"/>
    </source>
</evidence>
<name>A0A8W8LMN8_MAGGI</name>
<dbReference type="EnsemblMetazoa" id="G28807.1">
    <property type="protein sequence ID" value="G28807.1:cds"/>
    <property type="gene ID" value="G28807"/>
</dbReference>
<feature type="chain" id="PRO_5036484775" description="SEFIR domain-containing protein" evidence="4">
    <location>
        <begin position="28"/>
        <end position="704"/>
    </location>
</feature>
<feature type="transmembrane region" description="Helical" evidence="3">
    <location>
        <begin position="296"/>
        <end position="318"/>
    </location>
</feature>
<dbReference type="AlphaFoldDB" id="A0A8W8LMN8"/>
<dbReference type="OMA" id="VPCKKNY"/>
<protein>
    <recommendedName>
        <fullName evidence="7">SEFIR domain-containing protein</fullName>
    </recommendedName>
</protein>
<evidence type="ECO:0008006" key="7">
    <source>
        <dbReference type="Google" id="ProtNLM"/>
    </source>
</evidence>
<dbReference type="InterPro" id="IPR038683">
    <property type="entry name" value="IL17RA/B_FnIII-like_1_sf"/>
</dbReference>
<keyword evidence="3" id="KW-0812">Transmembrane</keyword>
<dbReference type="Gene3D" id="2.60.40.2160">
    <property type="entry name" value="Interleukin-17 receptor A/B, fibronectin-III-like domain 1"/>
    <property type="match status" value="1"/>
</dbReference>
<keyword evidence="4" id="KW-0732">Signal</keyword>
<evidence type="ECO:0000256" key="4">
    <source>
        <dbReference type="SAM" id="SignalP"/>
    </source>
</evidence>
<dbReference type="Proteomes" id="UP000005408">
    <property type="component" value="Unassembled WGS sequence"/>
</dbReference>
<evidence type="ECO:0000256" key="1">
    <source>
        <dbReference type="ARBA" id="ARBA00004251"/>
    </source>
</evidence>
<proteinExistence type="predicted"/>
<reference evidence="5" key="1">
    <citation type="submission" date="2022-08" db="UniProtKB">
        <authorList>
            <consortium name="EnsemblMetazoa"/>
        </authorList>
    </citation>
    <scope>IDENTIFICATION</scope>
    <source>
        <strain evidence="5">05x7-T-G4-1.051#20</strain>
    </source>
</reference>
<keyword evidence="3" id="KW-0472">Membrane</keyword>
<evidence type="ECO:0000256" key="2">
    <source>
        <dbReference type="ARBA" id="ARBA00022475"/>
    </source>
</evidence>
<feature type="signal peptide" evidence="4">
    <location>
        <begin position="1"/>
        <end position="27"/>
    </location>
</feature>
<organism evidence="5 6">
    <name type="scientific">Magallana gigas</name>
    <name type="common">Pacific oyster</name>
    <name type="synonym">Crassostrea gigas</name>
    <dbReference type="NCBI Taxonomy" id="29159"/>
    <lineage>
        <taxon>Eukaryota</taxon>
        <taxon>Metazoa</taxon>
        <taxon>Spiralia</taxon>
        <taxon>Lophotrochozoa</taxon>
        <taxon>Mollusca</taxon>
        <taxon>Bivalvia</taxon>
        <taxon>Autobranchia</taxon>
        <taxon>Pteriomorphia</taxon>
        <taxon>Ostreida</taxon>
        <taxon>Ostreoidea</taxon>
        <taxon>Ostreidae</taxon>
        <taxon>Magallana</taxon>
    </lineage>
</organism>
<keyword evidence="6" id="KW-1185">Reference proteome</keyword>
<comment type="subcellular location">
    <subcellularLocation>
        <location evidence="1">Cell membrane</location>
        <topology evidence="1">Single-pass type I membrane protein</topology>
    </subcellularLocation>
</comment>
<evidence type="ECO:0000313" key="6">
    <source>
        <dbReference type="Proteomes" id="UP000005408"/>
    </source>
</evidence>
<evidence type="ECO:0000313" key="5">
    <source>
        <dbReference type="EnsemblMetazoa" id="G28807.1:cds"/>
    </source>
</evidence>
<keyword evidence="3" id="KW-1133">Transmembrane helix</keyword>
<dbReference type="GO" id="GO:0005886">
    <property type="term" value="C:plasma membrane"/>
    <property type="evidence" value="ECO:0007669"/>
    <property type="project" value="UniProtKB-SubCell"/>
</dbReference>
<accession>A0A8W8LMN8</accession>
<sequence>MLKREWRPFLILIVVCVCNWNLPSVYCFRFNMDRCRICSDRNDVRCRMQQMNFNCFPGYDKDIWKSQKWPGSARDLRAQVNRKENGKLMVADFRWKPPHDSSVDELTGFQIQVNVQEDTSISHPVCFFANLSGTNWTQLPNIHDIDFVFNCVESSEIAKVTVYVTSIPMPSKKHKRIAAELVMIPGYSWRPEIRIWTTLSHNNYQVHLWFSPLYPGAEYHKVQLHSDRHENSTDLPAPLGNFTFENVPCKKNYTIQIRPYDNQMALLDHYFSSKTVAVGDCVATVSRQPEPVVSKLVTLVSIPVLLVVVGTITGFFFFRRDSIDCKLRRHYSPADSSETTPNNADCTIVLPVFCDDSLQLRNAVLCLKNLIHAIRGCKAQFAEENLMEGFSSDYLKSNSFYQVAIISSKSLIQIYAALEKNRSQVPRHLHVHNNENLSRESQAFLNCVSSLDNIHTAVASNQQRIRKPILISFFPDIETTILNPDIQEQFVLSDVVDMNGNVQCIIRDAEIRKLVNFLHDNDETLLHEEFASSRPEAQDLCEALRNLYKMEMRNIPNKRLEESIKTFIGEDESERRLVDNRETVMNYHISAHGDSRCIDVNPAVWPMLQRNPKETVFDPYDIQFHHHTYMEGEFSLPNSRIHPDSGYVSLVQSDQERCFFTVGNVADFIPPLESDTDSVDNQSLCQKMLEFNQRNLTKWNAVTS</sequence>
<keyword evidence="2" id="KW-1003">Cell membrane</keyword>
<dbReference type="OrthoDB" id="6112514at2759"/>